<feature type="transmembrane region" description="Helical" evidence="2">
    <location>
        <begin position="109"/>
        <end position="128"/>
    </location>
</feature>
<feature type="compositionally biased region" description="Low complexity" evidence="1">
    <location>
        <begin position="141"/>
        <end position="152"/>
    </location>
</feature>
<comment type="caution">
    <text evidence="3">The sequence shown here is derived from an EMBL/GenBank/DDBJ whole genome shotgun (WGS) entry which is preliminary data.</text>
</comment>
<evidence type="ECO:0008006" key="5">
    <source>
        <dbReference type="Google" id="ProtNLM"/>
    </source>
</evidence>
<proteinExistence type="predicted"/>
<evidence type="ECO:0000313" key="4">
    <source>
        <dbReference type="Proteomes" id="UP000611554"/>
    </source>
</evidence>
<keyword evidence="2" id="KW-0812">Transmembrane</keyword>
<organism evidence="3 4">
    <name type="scientific">Streptosporangium pseudovulgare</name>
    <dbReference type="NCBI Taxonomy" id="35765"/>
    <lineage>
        <taxon>Bacteria</taxon>
        <taxon>Bacillati</taxon>
        <taxon>Actinomycetota</taxon>
        <taxon>Actinomycetes</taxon>
        <taxon>Streptosporangiales</taxon>
        <taxon>Streptosporangiaceae</taxon>
        <taxon>Streptosporangium</taxon>
    </lineage>
</organism>
<name>A0ABQ2RMF9_9ACTN</name>
<sequence>MRLSAFDLVVAAGGLVLVLLAVQNLGPALAAFRGDGAWGTFTAHRVECVQHPGHEQCTWLGEFRTGRTVRPEVAFYGGERGSFIPGQTARAFDTGRRGHVYGPGGSNEWIAVALLMLAGLGLASRPLWRLRRLRRARRPAGEPGAGPATDTGPRADADPRTDTDS</sequence>
<evidence type="ECO:0000313" key="3">
    <source>
        <dbReference type="EMBL" id="GGQ32982.1"/>
    </source>
</evidence>
<dbReference type="EMBL" id="BMQJ01000032">
    <property type="protein sequence ID" value="GGQ32982.1"/>
    <property type="molecule type" value="Genomic_DNA"/>
</dbReference>
<accession>A0ABQ2RMF9</accession>
<feature type="compositionally biased region" description="Basic and acidic residues" evidence="1">
    <location>
        <begin position="153"/>
        <end position="165"/>
    </location>
</feature>
<keyword evidence="2" id="KW-1133">Transmembrane helix</keyword>
<keyword evidence="2" id="KW-0472">Membrane</keyword>
<evidence type="ECO:0000256" key="2">
    <source>
        <dbReference type="SAM" id="Phobius"/>
    </source>
</evidence>
<feature type="region of interest" description="Disordered" evidence="1">
    <location>
        <begin position="137"/>
        <end position="165"/>
    </location>
</feature>
<keyword evidence="4" id="KW-1185">Reference proteome</keyword>
<reference evidence="4" key="1">
    <citation type="journal article" date="2019" name="Int. J. Syst. Evol. Microbiol.">
        <title>The Global Catalogue of Microorganisms (GCM) 10K type strain sequencing project: providing services to taxonomists for standard genome sequencing and annotation.</title>
        <authorList>
            <consortium name="The Broad Institute Genomics Platform"/>
            <consortium name="The Broad Institute Genome Sequencing Center for Infectious Disease"/>
            <person name="Wu L."/>
            <person name="Ma J."/>
        </authorList>
    </citation>
    <scope>NUCLEOTIDE SEQUENCE [LARGE SCALE GENOMIC DNA]</scope>
    <source>
        <strain evidence="4">JCM 3115</strain>
    </source>
</reference>
<dbReference type="Proteomes" id="UP000611554">
    <property type="component" value="Unassembled WGS sequence"/>
</dbReference>
<protein>
    <recommendedName>
        <fullName evidence="5">DUF3592 domain-containing protein</fullName>
    </recommendedName>
</protein>
<gene>
    <name evidence="3" type="ORF">GCM10010140_73820</name>
</gene>
<evidence type="ECO:0000256" key="1">
    <source>
        <dbReference type="SAM" id="MobiDB-lite"/>
    </source>
</evidence>